<keyword evidence="4" id="KW-1185">Reference proteome</keyword>
<organism evidence="3 4">
    <name type="scientific">Acanthosepion pharaonis</name>
    <name type="common">Pharaoh cuttlefish</name>
    <name type="synonym">Sepia pharaonis</name>
    <dbReference type="NCBI Taxonomy" id="158019"/>
    <lineage>
        <taxon>Eukaryota</taxon>
        <taxon>Metazoa</taxon>
        <taxon>Spiralia</taxon>
        <taxon>Lophotrochozoa</taxon>
        <taxon>Mollusca</taxon>
        <taxon>Cephalopoda</taxon>
        <taxon>Coleoidea</taxon>
        <taxon>Decapodiformes</taxon>
        <taxon>Sepiida</taxon>
        <taxon>Sepiina</taxon>
        <taxon>Sepiidae</taxon>
        <taxon>Acanthosepion</taxon>
    </lineage>
</organism>
<gene>
    <name evidence="3" type="ORF">SPHA_39316</name>
</gene>
<keyword evidence="2" id="KW-0472">Membrane</keyword>
<evidence type="ECO:0000313" key="4">
    <source>
        <dbReference type="Proteomes" id="UP000597762"/>
    </source>
</evidence>
<dbReference type="AlphaFoldDB" id="A0A812CNL0"/>
<accession>A0A812CNL0</accession>
<feature type="compositionally biased region" description="Basic and acidic residues" evidence="1">
    <location>
        <begin position="29"/>
        <end position="68"/>
    </location>
</feature>
<feature type="region of interest" description="Disordered" evidence="1">
    <location>
        <begin position="346"/>
        <end position="368"/>
    </location>
</feature>
<proteinExistence type="predicted"/>
<feature type="transmembrane region" description="Helical" evidence="2">
    <location>
        <begin position="303"/>
        <end position="322"/>
    </location>
</feature>
<dbReference type="Proteomes" id="UP000597762">
    <property type="component" value="Unassembled WGS sequence"/>
</dbReference>
<keyword evidence="2" id="KW-0812">Transmembrane</keyword>
<reference evidence="3" key="1">
    <citation type="submission" date="2021-01" db="EMBL/GenBank/DDBJ databases">
        <authorList>
            <person name="Li R."/>
            <person name="Bekaert M."/>
        </authorList>
    </citation>
    <scope>NUCLEOTIDE SEQUENCE</scope>
    <source>
        <strain evidence="3">Farmed</strain>
    </source>
</reference>
<dbReference type="EMBL" id="CAHIKZ030001816">
    <property type="protein sequence ID" value="CAE1275180.1"/>
    <property type="molecule type" value="Genomic_DNA"/>
</dbReference>
<evidence type="ECO:0000313" key="3">
    <source>
        <dbReference type="EMBL" id="CAE1275180.1"/>
    </source>
</evidence>
<sequence length="368" mass="41930">MLSLFVISVVTDYVYKADKKAELQKLERVEQERQDREDELRSRVMEMRRRERERRHRELEEMERDRYSQKYSNSSDSDNWSHSRSPQYHSRRSRSWSPRWGPPGWGRARTSNPFLSSIRVRVVPFGVVHLSPARTGSSQVTRSSTAPKVPDYTTCPASQRSYLHWSHPASYFFTGDPSVFPGPFSFSVRGTSVLTRFIPSLRSPSAVYHRTLCLNSPQVVHLSESRGPDVHHTCKSNTPAGRGIVKPIMQIPGSPIGNCLSFPVLFHFFRVPYLDLLPVLPFHTLPPPRRFLPTPPLILSQSRSVFCFFFLLLLLPSLFLLMSKKTNIVRTLESFLVLLGPTGQNKCTPPPSDGRVIPTGLSLSQTPV</sequence>
<feature type="region of interest" description="Disordered" evidence="1">
    <location>
        <begin position="29"/>
        <end position="102"/>
    </location>
</feature>
<evidence type="ECO:0000256" key="2">
    <source>
        <dbReference type="SAM" id="Phobius"/>
    </source>
</evidence>
<evidence type="ECO:0000256" key="1">
    <source>
        <dbReference type="SAM" id="MobiDB-lite"/>
    </source>
</evidence>
<feature type="compositionally biased region" description="Low complexity" evidence="1">
    <location>
        <begin position="72"/>
        <end position="85"/>
    </location>
</feature>
<keyword evidence="2" id="KW-1133">Transmembrane helix</keyword>
<protein>
    <submittedName>
        <fullName evidence="3">Uncharacterized protein</fullName>
    </submittedName>
</protein>
<comment type="caution">
    <text evidence="3">The sequence shown here is derived from an EMBL/GenBank/DDBJ whole genome shotgun (WGS) entry which is preliminary data.</text>
</comment>
<name>A0A812CNL0_ACAPH</name>